<name>A0AA86YSJ9_PROST</name>
<gene>
    <name evidence="1" type="ORF">PROSTU_04471</name>
</gene>
<protein>
    <submittedName>
        <fullName evidence="1">Uncharacterized protein</fullName>
    </submittedName>
</protein>
<proteinExistence type="predicted"/>
<reference evidence="2" key="2">
    <citation type="submission" date="2008-04" db="EMBL/GenBank/DDBJ databases">
        <title>Draft genome sequence of Providencia stuartii(ATCC 25827).</title>
        <authorList>
            <person name="Sudarsanam P."/>
            <person name="Ley R."/>
            <person name="Guruge J."/>
            <person name="Turnbaugh P.J."/>
            <person name="Mahowald M."/>
            <person name="Liep D."/>
            <person name="Gordon J."/>
        </authorList>
    </citation>
    <scope>NUCLEOTIDE SEQUENCE [LARGE SCALE GENOMIC DNA]</scope>
    <source>
        <strain evidence="2">ATCC 25827</strain>
    </source>
</reference>
<dbReference type="RefSeq" id="WP_004916560.1">
    <property type="nucleotide sequence ID" value="NZ_DS607648.1"/>
</dbReference>
<accession>A0AA86YSJ9</accession>
<dbReference type="Proteomes" id="UP000004506">
    <property type="component" value="Unassembled WGS sequence"/>
</dbReference>
<reference evidence="2" key="1">
    <citation type="submission" date="2008-04" db="EMBL/GenBank/DDBJ databases">
        <title>Draft genome sequence of Providencia stuartii (ATCC 25827).</title>
        <authorList>
            <person name="Sudarsanam P."/>
            <person name="Ley R."/>
            <person name="Guruge J."/>
            <person name="Turnbaugh P.J."/>
            <person name="Mahowald M."/>
            <person name="Liep D."/>
            <person name="Gordon J."/>
        </authorList>
    </citation>
    <scope>NUCLEOTIDE SEQUENCE [LARGE SCALE GENOMIC DNA]</scope>
    <source>
        <strain evidence="2">ATCC 25827</strain>
    </source>
</reference>
<organism evidence="1 2">
    <name type="scientific">Providencia stuartii ATCC 25827</name>
    <dbReference type="NCBI Taxonomy" id="471874"/>
    <lineage>
        <taxon>Bacteria</taxon>
        <taxon>Pseudomonadati</taxon>
        <taxon>Pseudomonadota</taxon>
        <taxon>Gammaproteobacteria</taxon>
        <taxon>Enterobacterales</taxon>
        <taxon>Morganellaceae</taxon>
        <taxon>Providencia</taxon>
    </lineage>
</organism>
<dbReference type="AlphaFoldDB" id="A0AA86YSJ9"/>
<reference evidence="1 2" key="3">
    <citation type="submission" date="2008-05" db="EMBL/GenBank/DDBJ databases">
        <authorList>
            <person name="Fulton L."/>
            <person name="Clifton S."/>
            <person name="Fulton B."/>
            <person name="Xu J."/>
            <person name="Minx P."/>
            <person name="Pepin K.H."/>
            <person name="Johnson M."/>
            <person name="Thiruvilangam P."/>
            <person name="Bhonagiri V."/>
            <person name="Nash W.E."/>
            <person name="Mardis E.R."/>
            <person name="Wilson R.K."/>
        </authorList>
    </citation>
    <scope>NUCLEOTIDE SEQUENCE [LARGE SCALE GENOMIC DNA]</scope>
    <source>
        <strain evidence="1 2">ATCC 25827</strain>
    </source>
</reference>
<sequence>MKITIECKDNEYLFALEAAKTIISNKPDVNALAVATGDGKTAYGKKSHAGNYKITVKD</sequence>
<evidence type="ECO:0000313" key="2">
    <source>
        <dbReference type="Proteomes" id="UP000004506"/>
    </source>
</evidence>
<dbReference type="EMBL" id="ABJD02000117">
    <property type="protein sequence ID" value="EDU57694.1"/>
    <property type="molecule type" value="Genomic_DNA"/>
</dbReference>
<evidence type="ECO:0000313" key="1">
    <source>
        <dbReference type="EMBL" id="EDU57694.1"/>
    </source>
</evidence>
<comment type="caution">
    <text evidence="1">The sequence shown here is derived from an EMBL/GenBank/DDBJ whole genome shotgun (WGS) entry which is preliminary data.</text>
</comment>